<dbReference type="GO" id="GO:0035770">
    <property type="term" value="C:ribonucleoprotein granule"/>
    <property type="evidence" value="ECO:0000318"/>
    <property type="project" value="GO_Central"/>
</dbReference>
<dbReference type="AlphaFoldDB" id="E9FSM9"/>
<feature type="transmembrane region" description="Helical" evidence="1">
    <location>
        <begin position="665"/>
        <end position="689"/>
    </location>
</feature>
<dbReference type="FunCoup" id="E9FSM9">
    <property type="interactions" value="576"/>
</dbReference>
<evidence type="ECO:0000259" key="2">
    <source>
        <dbReference type="SMART" id="SM00952"/>
    </source>
</evidence>
<name>E9FSM9_DAPPU</name>
<reference evidence="3 4" key="1">
    <citation type="journal article" date="2011" name="Science">
        <title>The ecoresponsive genome of Daphnia pulex.</title>
        <authorList>
            <person name="Colbourne J.K."/>
            <person name="Pfrender M.E."/>
            <person name="Gilbert D."/>
            <person name="Thomas W.K."/>
            <person name="Tucker A."/>
            <person name="Oakley T.H."/>
            <person name="Tokishita S."/>
            <person name="Aerts A."/>
            <person name="Arnold G.J."/>
            <person name="Basu M.K."/>
            <person name="Bauer D.J."/>
            <person name="Caceres C.E."/>
            <person name="Carmel L."/>
            <person name="Casola C."/>
            <person name="Choi J.H."/>
            <person name="Detter J.C."/>
            <person name="Dong Q."/>
            <person name="Dusheyko S."/>
            <person name="Eads B.D."/>
            <person name="Frohlich T."/>
            <person name="Geiler-Samerotte K.A."/>
            <person name="Gerlach D."/>
            <person name="Hatcher P."/>
            <person name="Jogdeo S."/>
            <person name="Krijgsveld J."/>
            <person name="Kriventseva E.V."/>
            <person name="Kultz D."/>
            <person name="Laforsch C."/>
            <person name="Lindquist E."/>
            <person name="Lopez J."/>
            <person name="Manak J.R."/>
            <person name="Muller J."/>
            <person name="Pangilinan J."/>
            <person name="Patwardhan R.P."/>
            <person name="Pitluck S."/>
            <person name="Pritham E.J."/>
            <person name="Rechtsteiner A."/>
            <person name="Rho M."/>
            <person name="Rogozin I.B."/>
            <person name="Sakarya O."/>
            <person name="Salamov A."/>
            <person name="Schaack S."/>
            <person name="Shapiro H."/>
            <person name="Shiga Y."/>
            <person name="Skalitzky C."/>
            <person name="Smith Z."/>
            <person name="Souvorov A."/>
            <person name="Sung W."/>
            <person name="Tang Z."/>
            <person name="Tsuchiya D."/>
            <person name="Tu H."/>
            <person name="Vos H."/>
            <person name="Wang M."/>
            <person name="Wolf Y.I."/>
            <person name="Yamagata H."/>
            <person name="Yamada T."/>
            <person name="Ye Y."/>
            <person name="Shaw J.R."/>
            <person name="Andrews J."/>
            <person name="Crease T.J."/>
            <person name="Tang H."/>
            <person name="Lucas S.M."/>
            <person name="Robertson H.M."/>
            <person name="Bork P."/>
            <person name="Koonin E.V."/>
            <person name="Zdobnov E.M."/>
            <person name="Grigoriev I.V."/>
            <person name="Lynch M."/>
            <person name="Boore J.L."/>
        </authorList>
    </citation>
    <scope>NUCLEOTIDE SEQUENCE [LARGE SCALE GENOMIC DNA]</scope>
</reference>
<gene>
    <name evidence="3" type="ORF">DAPPUDRAFT_310153</name>
</gene>
<protein>
    <recommendedName>
        <fullName evidence="2">RAP domain-containing protein</fullName>
    </recommendedName>
</protein>
<dbReference type="SMART" id="SM00952">
    <property type="entry name" value="RAP"/>
    <property type="match status" value="1"/>
</dbReference>
<evidence type="ECO:0000313" key="4">
    <source>
        <dbReference type="Proteomes" id="UP000000305"/>
    </source>
</evidence>
<dbReference type="OrthoDB" id="10064757at2759"/>
<evidence type="ECO:0000313" key="3">
    <source>
        <dbReference type="EMBL" id="EFX89798.1"/>
    </source>
</evidence>
<dbReference type="STRING" id="6669.E9FSM9"/>
<keyword evidence="4" id="KW-1185">Reference proteome</keyword>
<accession>E9FSM9</accession>
<evidence type="ECO:0000256" key="1">
    <source>
        <dbReference type="SAM" id="Phobius"/>
    </source>
</evidence>
<organism evidence="3 4">
    <name type="scientific">Daphnia pulex</name>
    <name type="common">Water flea</name>
    <dbReference type="NCBI Taxonomy" id="6669"/>
    <lineage>
        <taxon>Eukaryota</taxon>
        <taxon>Metazoa</taxon>
        <taxon>Ecdysozoa</taxon>
        <taxon>Arthropoda</taxon>
        <taxon>Crustacea</taxon>
        <taxon>Branchiopoda</taxon>
        <taxon>Diplostraca</taxon>
        <taxon>Cladocera</taxon>
        <taxon>Anomopoda</taxon>
        <taxon>Daphniidae</taxon>
        <taxon>Daphnia</taxon>
    </lineage>
</organism>
<dbReference type="OMA" id="FYINLQR"/>
<keyword evidence="1" id="KW-0812">Transmembrane</keyword>
<dbReference type="InterPro" id="IPR013584">
    <property type="entry name" value="RAP"/>
</dbReference>
<dbReference type="eggNOG" id="ENOG502QRPY">
    <property type="taxonomic scope" value="Eukaryota"/>
</dbReference>
<sequence length="690" mass="79368">MDKVIRRIPHVLSLTNQNFTRRIEWRSWLSSKSIPANKSLLFKPDGKDNYISDKDDPFTLLLNNLTQKKIHANNRVPTASLDEPLKSCTTQLMGKQFSRHDFYNQFIEFIEKQDTDFKSEECNNLIENLSTTLHLLSDEQLIKIIDCLSIIPGNSSLTLKLDEECCKRSTKWDKNIYFKAAWTFLQLKTSNRPLHLQKKIVLEFAQEVQQMTPQELVKYLVILKQFRKFPKTVNKIHIENRLSKVLDSLSIEDLGLVCSAFFECNEAIKNLELVGRLVERLLIGASSTDDKTVGSMLKLFRRSSSDPGHYAKQVLDIQPMLCNLVPNWNLKVLIQLAAVCSSLLFYHPVTIELVTQKFLICMKEARLKDLERLSMVIAMSTYHSPSIDLFWEALGKEFAGKERQNEIYQYPHSFISLTNYAVVANHYSEQLLRIALSPDFVIHSKSYAEKFSYQSTKRELLNIDCSLGIERPEYCGPRLSPIDAKAFEKLYRKPLPNMDDPSLLNSHDAFLVSLLNTVKDILGENSPASLVYLQPHFTTPDIVFSLDGYKVNKSFTLSKDNCGVQRCVLVGGSRNMFSRFSDQPMGPLRMKVRQLQCMGWNVIVIPWNEFFNASKRDRLAHHTDAPNDFSAHSYYTEATAEYITETVEYYTEAPKFFSTTYCSPFLSPTASFIIVLMLMCDLLMARLIIW</sequence>
<dbReference type="PhylomeDB" id="E9FSM9"/>
<dbReference type="Proteomes" id="UP000000305">
    <property type="component" value="Unassembled WGS sequence"/>
</dbReference>
<dbReference type="GO" id="GO:0003723">
    <property type="term" value="F:RNA binding"/>
    <property type="evidence" value="ECO:0000318"/>
    <property type="project" value="GO_Central"/>
</dbReference>
<dbReference type="GO" id="GO:0000963">
    <property type="term" value="P:mitochondrial RNA processing"/>
    <property type="evidence" value="ECO:0000318"/>
    <property type="project" value="GO_Central"/>
</dbReference>
<keyword evidence="1" id="KW-1133">Transmembrane helix</keyword>
<dbReference type="HOGENOM" id="CLU_399155_0_0_1"/>
<dbReference type="GO" id="GO:0044528">
    <property type="term" value="P:regulation of mitochondrial mRNA stability"/>
    <property type="evidence" value="ECO:0000318"/>
    <property type="project" value="GO_Central"/>
</dbReference>
<dbReference type="KEGG" id="dpx:DAPPUDRAFT_310153"/>
<dbReference type="GO" id="GO:0005759">
    <property type="term" value="C:mitochondrial matrix"/>
    <property type="evidence" value="ECO:0000318"/>
    <property type="project" value="GO_Central"/>
</dbReference>
<proteinExistence type="predicted"/>
<dbReference type="EMBL" id="GL732524">
    <property type="protein sequence ID" value="EFX89798.1"/>
    <property type="molecule type" value="Genomic_DNA"/>
</dbReference>
<dbReference type="InParanoid" id="E9FSM9"/>
<keyword evidence="1" id="KW-0472">Membrane</keyword>
<feature type="domain" description="RAP" evidence="2">
    <location>
        <begin position="568"/>
        <end position="624"/>
    </location>
</feature>